<evidence type="ECO:0000313" key="3">
    <source>
        <dbReference type="Proteomes" id="UP000275385"/>
    </source>
</evidence>
<feature type="compositionally biased region" description="Acidic residues" evidence="1">
    <location>
        <begin position="81"/>
        <end position="102"/>
    </location>
</feature>
<dbReference type="InterPro" id="IPR053029">
    <property type="entry name" value="RNA_pol_I-specific_init_factor"/>
</dbReference>
<dbReference type="GO" id="GO:0001181">
    <property type="term" value="F:RNA polymerase I general transcription initiation factor activity"/>
    <property type="evidence" value="ECO:0007669"/>
    <property type="project" value="InterPro"/>
</dbReference>
<dbReference type="OrthoDB" id="2159786at2759"/>
<proteinExistence type="predicted"/>
<feature type="compositionally biased region" description="Low complexity" evidence="1">
    <location>
        <begin position="15"/>
        <end position="33"/>
    </location>
</feature>
<evidence type="ECO:0000256" key="1">
    <source>
        <dbReference type="SAM" id="MobiDB-lite"/>
    </source>
</evidence>
<dbReference type="InterPro" id="IPR007224">
    <property type="entry name" value="TIF_Rrn11"/>
</dbReference>
<protein>
    <submittedName>
        <fullName evidence="2">Uncharacterized protein</fullName>
    </submittedName>
</protein>
<feature type="compositionally biased region" description="Basic and acidic residues" evidence="1">
    <location>
        <begin position="104"/>
        <end position="114"/>
    </location>
</feature>
<gene>
    <name evidence="2" type="ORF">DL546_004147</name>
</gene>
<organism evidence="2 3">
    <name type="scientific">Coniochaeta pulveracea</name>
    <dbReference type="NCBI Taxonomy" id="177199"/>
    <lineage>
        <taxon>Eukaryota</taxon>
        <taxon>Fungi</taxon>
        <taxon>Dikarya</taxon>
        <taxon>Ascomycota</taxon>
        <taxon>Pezizomycotina</taxon>
        <taxon>Sordariomycetes</taxon>
        <taxon>Sordariomycetidae</taxon>
        <taxon>Coniochaetales</taxon>
        <taxon>Coniochaetaceae</taxon>
        <taxon>Coniochaeta</taxon>
    </lineage>
</organism>
<dbReference type="Pfam" id="PF04090">
    <property type="entry name" value="Rrn11"/>
    <property type="match status" value="1"/>
</dbReference>
<dbReference type="Proteomes" id="UP000275385">
    <property type="component" value="Unassembled WGS sequence"/>
</dbReference>
<name>A0A420YFQ6_9PEZI</name>
<evidence type="ECO:0000313" key="2">
    <source>
        <dbReference type="EMBL" id="RKU46748.1"/>
    </source>
</evidence>
<dbReference type="GO" id="GO:0001164">
    <property type="term" value="F:RNA polymerase I core promoter sequence-specific DNA binding"/>
    <property type="evidence" value="ECO:0007669"/>
    <property type="project" value="InterPro"/>
</dbReference>
<dbReference type="GO" id="GO:0042790">
    <property type="term" value="P:nucleolar large rRNA transcription by RNA polymerase I"/>
    <property type="evidence" value="ECO:0007669"/>
    <property type="project" value="TreeGrafter"/>
</dbReference>
<reference evidence="2 3" key="1">
    <citation type="submission" date="2018-08" db="EMBL/GenBank/DDBJ databases">
        <title>Draft genome of the lignicolous fungus Coniochaeta pulveracea.</title>
        <authorList>
            <person name="Borstlap C.J."/>
            <person name="De Witt R.N."/>
            <person name="Botha A."/>
            <person name="Volschenk H."/>
        </authorList>
    </citation>
    <scope>NUCLEOTIDE SEQUENCE [LARGE SCALE GENOMIC DNA]</scope>
    <source>
        <strain evidence="2 3">CAB683</strain>
    </source>
</reference>
<dbReference type="AlphaFoldDB" id="A0A420YFQ6"/>
<comment type="caution">
    <text evidence="2">The sequence shown here is derived from an EMBL/GenBank/DDBJ whole genome shotgun (WGS) entry which is preliminary data.</text>
</comment>
<dbReference type="STRING" id="177199.A0A420YFQ6"/>
<dbReference type="PANTHER" id="PTHR28244">
    <property type="entry name" value="RNA POLYMERASE I-SPECIFIC TRANSCRIPTION INITIATION FACTOR RRN11"/>
    <property type="match status" value="1"/>
</dbReference>
<dbReference type="EMBL" id="QVQW01000012">
    <property type="protein sequence ID" value="RKU46748.1"/>
    <property type="molecule type" value="Genomic_DNA"/>
</dbReference>
<dbReference type="GO" id="GO:0017025">
    <property type="term" value="F:TBP-class protein binding"/>
    <property type="evidence" value="ECO:0007669"/>
    <property type="project" value="TreeGrafter"/>
</dbReference>
<accession>A0A420YFQ6</accession>
<dbReference type="PANTHER" id="PTHR28244:SF1">
    <property type="entry name" value="RNA POLYMERASE I-SPECIFIC TRANSCRIPTION INITIATION FACTOR RRN11"/>
    <property type="match status" value="1"/>
</dbReference>
<dbReference type="GO" id="GO:0070860">
    <property type="term" value="C:RNA polymerase I core factor complex"/>
    <property type="evidence" value="ECO:0007669"/>
    <property type="project" value="TreeGrafter"/>
</dbReference>
<sequence length="436" mass="49830">MSTQQPRRHKRKRSASAISTSSPSSRAPSHLPPDAINPLSHPPNLLKQYRLAGLSEDQHLPSIPDFPHRPLPRSGSAYYEYEQEPEDTAGETEADFQTETEVEVSARKQAERRARGARRERRAREQNVGALVGILRRCVEAGDTVRAKRAFGLLVRADIYGKRVDLRSEGYWGLGGEILMTQGQHRQQDMMLGGDEFEDHGDGEAGRGERRKETRRWGSAANMVNLTRYFEELIQLHPYSRLHPNSLSAQDFYPVLFNAEIYNIYSEFEMALDGLEEEDFEEEFGAGMDVDLEDEMDRNWDRPLSGREERLKATKDRLRLNALEGARQVAGRMDELMQNLPYSKSLEMMRLRGVIALFMGDLAVPCPPRSDDEEYDGRTRRDRERDRAVKLFQKVEAQGGQLDPWLRQVMTEVSSADEEDEDAAMVLPMFSSIPLR</sequence>
<keyword evidence="3" id="KW-1185">Reference proteome</keyword>
<feature type="compositionally biased region" description="Basic residues" evidence="1">
    <location>
        <begin position="1"/>
        <end position="14"/>
    </location>
</feature>
<feature type="region of interest" description="Disordered" evidence="1">
    <location>
        <begin position="1"/>
        <end position="121"/>
    </location>
</feature>